<evidence type="ECO:0000313" key="3">
    <source>
        <dbReference type="Proteomes" id="UP000054248"/>
    </source>
</evidence>
<accession>A0A0C3PZG0</accession>
<proteinExistence type="predicted"/>
<feature type="compositionally biased region" description="Low complexity" evidence="1">
    <location>
        <begin position="71"/>
        <end position="94"/>
    </location>
</feature>
<protein>
    <submittedName>
        <fullName evidence="2">Uncharacterized protein</fullName>
    </submittedName>
</protein>
<dbReference type="EMBL" id="KN823157">
    <property type="protein sequence ID" value="KIO20885.1"/>
    <property type="molecule type" value="Genomic_DNA"/>
</dbReference>
<feature type="compositionally biased region" description="Pro residues" evidence="1">
    <location>
        <begin position="58"/>
        <end position="70"/>
    </location>
</feature>
<feature type="region of interest" description="Disordered" evidence="1">
    <location>
        <begin position="53"/>
        <end position="103"/>
    </location>
</feature>
<organism evidence="2 3">
    <name type="scientific">Tulasnella calospora MUT 4182</name>
    <dbReference type="NCBI Taxonomy" id="1051891"/>
    <lineage>
        <taxon>Eukaryota</taxon>
        <taxon>Fungi</taxon>
        <taxon>Dikarya</taxon>
        <taxon>Basidiomycota</taxon>
        <taxon>Agaricomycotina</taxon>
        <taxon>Agaricomycetes</taxon>
        <taxon>Cantharellales</taxon>
        <taxon>Tulasnellaceae</taxon>
        <taxon>Tulasnella</taxon>
    </lineage>
</organism>
<reference evidence="3" key="2">
    <citation type="submission" date="2015-01" db="EMBL/GenBank/DDBJ databases">
        <title>Evolutionary Origins and Diversification of the Mycorrhizal Mutualists.</title>
        <authorList>
            <consortium name="DOE Joint Genome Institute"/>
            <consortium name="Mycorrhizal Genomics Consortium"/>
            <person name="Kohler A."/>
            <person name="Kuo A."/>
            <person name="Nagy L.G."/>
            <person name="Floudas D."/>
            <person name="Copeland A."/>
            <person name="Barry K.W."/>
            <person name="Cichocki N."/>
            <person name="Veneault-Fourrey C."/>
            <person name="LaButti K."/>
            <person name="Lindquist E.A."/>
            <person name="Lipzen A."/>
            <person name="Lundell T."/>
            <person name="Morin E."/>
            <person name="Murat C."/>
            <person name="Riley R."/>
            <person name="Ohm R."/>
            <person name="Sun H."/>
            <person name="Tunlid A."/>
            <person name="Henrissat B."/>
            <person name="Grigoriev I.V."/>
            <person name="Hibbett D.S."/>
            <person name="Martin F."/>
        </authorList>
    </citation>
    <scope>NUCLEOTIDE SEQUENCE [LARGE SCALE GENOMIC DNA]</scope>
    <source>
        <strain evidence="3">MUT 4182</strain>
    </source>
</reference>
<dbReference type="Proteomes" id="UP000054248">
    <property type="component" value="Unassembled WGS sequence"/>
</dbReference>
<feature type="non-terminal residue" evidence="2">
    <location>
        <position position="148"/>
    </location>
</feature>
<keyword evidence="3" id="KW-1185">Reference proteome</keyword>
<evidence type="ECO:0000313" key="2">
    <source>
        <dbReference type="EMBL" id="KIO20885.1"/>
    </source>
</evidence>
<name>A0A0C3PZG0_9AGAM</name>
<evidence type="ECO:0000256" key="1">
    <source>
        <dbReference type="SAM" id="MobiDB-lite"/>
    </source>
</evidence>
<sequence>MSSTKRPLETSQDSPSKRARADTPTNATIDPITHAELIARKKAEVALKLAQFAAASGPKPPARTLNPPPASAALPARPSAPSNAPSTSTSATTSKLPPGIDPDLAKKIAEAKRRADASRANIEISANPYLAGVLASTAKKSGSSTPQP</sequence>
<dbReference type="AlphaFoldDB" id="A0A0C3PZG0"/>
<dbReference type="HOGENOM" id="CLU_1763306_0_0_1"/>
<gene>
    <name evidence="2" type="ORF">M407DRAFT_29489</name>
</gene>
<feature type="compositionally biased region" description="Polar residues" evidence="1">
    <location>
        <begin position="1"/>
        <end position="14"/>
    </location>
</feature>
<reference evidence="2 3" key="1">
    <citation type="submission" date="2014-04" db="EMBL/GenBank/DDBJ databases">
        <authorList>
            <consortium name="DOE Joint Genome Institute"/>
            <person name="Kuo A."/>
            <person name="Girlanda M."/>
            <person name="Perotto S."/>
            <person name="Kohler A."/>
            <person name="Nagy L.G."/>
            <person name="Floudas D."/>
            <person name="Copeland A."/>
            <person name="Barry K.W."/>
            <person name="Cichocki N."/>
            <person name="Veneault-Fourrey C."/>
            <person name="LaButti K."/>
            <person name="Lindquist E.A."/>
            <person name="Lipzen A."/>
            <person name="Lundell T."/>
            <person name="Morin E."/>
            <person name="Murat C."/>
            <person name="Sun H."/>
            <person name="Tunlid A."/>
            <person name="Henrissat B."/>
            <person name="Grigoriev I.V."/>
            <person name="Hibbett D.S."/>
            <person name="Martin F."/>
            <person name="Nordberg H.P."/>
            <person name="Cantor M.N."/>
            <person name="Hua S.X."/>
        </authorList>
    </citation>
    <scope>NUCLEOTIDE SEQUENCE [LARGE SCALE GENOMIC DNA]</scope>
    <source>
        <strain evidence="2 3">MUT 4182</strain>
    </source>
</reference>
<feature type="region of interest" description="Disordered" evidence="1">
    <location>
        <begin position="1"/>
        <end position="32"/>
    </location>
</feature>